<feature type="region of interest" description="Disordered" evidence="1">
    <location>
        <begin position="71"/>
        <end position="104"/>
    </location>
</feature>
<proteinExistence type="predicted"/>
<evidence type="ECO:0000259" key="2">
    <source>
        <dbReference type="Pfam" id="PF02957"/>
    </source>
</evidence>
<organism evidence="3">
    <name type="scientific">Lamedtorquevirus hominid11</name>
    <dbReference type="NCBI Taxonomy" id="3160829"/>
    <lineage>
        <taxon>Viruses</taxon>
        <taxon>Monodnaviria</taxon>
        <taxon>Shotokuvirae</taxon>
        <taxon>Commensaviricota</taxon>
        <taxon>Cardeaviricetes</taxon>
        <taxon>Sanitavirales</taxon>
        <taxon>Anelloviridae</taxon>
        <taxon>Lamedtorquevirus</taxon>
    </lineage>
</organism>
<dbReference type="Pfam" id="PF02957">
    <property type="entry name" value="TT_ORF2-like"/>
    <property type="match status" value="1"/>
</dbReference>
<protein>
    <submittedName>
        <fullName evidence="3">ORF2</fullName>
    </submittedName>
</protein>
<evidence type="ECO:0000313" key="3">
    <source>
        <dbReference type="EMBL" id="XBC19353.1"/>
    </source>
</evidence>
<reference evidence="3" key="1">
    <citation type="submission" date="2024-04" db="EMBL/GenBank/DDBJ databases">
        <title>Complete genome sequences of human anelloviruses identified from the female genital tract representing three novel genera.</title>
        <authorList>
            <person name="Holland S.C."/>
            <person name="Do E.D."/>
            <person name="Kaelin E.A."/>
            <person name="Mitchell C."/>
            <person name="Soria J."/>
            <person name="La Rosa A."/>
            <person name="Ticona E."/>
            <person name="Coombs R.W."/>
            <person name="Frenkel L.M."/>
            <person name="Bull M.E."/>
            <person name="Lim E.S."/>
        </authorList>
    </citation>
    <scope>NUCLEOTIDE SEQUENCE</scope>
    <source>
        <strain evidence="3">ASU71892</strain>
    </source>
</reference>
<sequence length="123" mass="13848">MFYSMTLYFKQNDPYYKEPTAHARWRLLQWVNSTVSSHDAICDCDRALDHLFSLVYCPLGENIQQQLKKKGFHPEKRCLTSSDPVGDATGEGLTEGGPEGDIEPGELEELFAETGEEEETTTG</sequence>
<name>A0AAU7B9C8_9VIRU</name>
<dbReference type="EMBL" id="PP728778">
    <property type="protein sequence ID" value="XBC19353.1"/>
    <property type="molecule type" value="Genomic_DNA"/>
</dbReference>
<dbReference type="InterPro" id="IPR004118">
    <property type="entry name" value="HEV_TT_vir_Orf2/Gyrovir_Vp2_N"/>
</dbReference>
<accession>A0AAU7B9C8</accession>
<evidence type="ECO:0000256" key="1">
    <source>
        <dbReference type="SAM" id="MobiDB-lite"/>
    </source>
</evidence>
<feature type="domain" description="Hepatitis TT virus Orf2/Gyrovirus Vp2 N-terminal" evidence="2">
    <location>
        <begin position="24"/>
        <end position="54"/>
    </location>
</feature>